<dbReference type="Proteomes" id="UP000711047">
    <property type="component" value="Unassembled WGS sequence"/>
</dbReference>
<dbReference type="RefSeq" id="WP_173140414.1">
    <property type="nucleotide sequence ID" value="NZ_JABMKX010000025.1"/>
</dbReference>
<dbReference type="InterPro" id="IPR023296">
    <property type="entry name" value="Glyco_hydro_beta-prop_sf"/>
</dbReference>
<dbReference type="SUPFAM" id="SSF75005">
    <property type="entry name" value="Arabinanase/levansucrase/invertase"/>
    <property type="match status" value="1"/>
</dbReference>
<evidence type="ECO:0008006" key="3">
    <source>
        <dbReference type="Google" id="ProtNLM"/>
    </source>
</evidence>
<dbReference type="EMBL" id="JABMKX010000025">
    <property type="protein sequence ID" value="NQX49463.1"/>
    <property type="molecule type" value="Genomic_DNA"/>
</dbReference>
<name>A0ABX2DXL0_9BACL</name>
<dbReference type="SUPFAM" id="SSF50939">
    <property type="entry name" value="Sialidases"/>
    <property type="match status" value="2"/>
</dbReference>
<accession>A0ABX2DXL0</accession>
<sequence>MAVFGGMTLTNKGLVLQGKAQAGVQLNYTRIAIGDGSLSGQSVPALNALISPKKSLPVARLQMQPPNKVIIGTTLSNADVTTGFYFREVGVFAQDPDAGEILYAYANAGVTADYIAPGGGTDIIEKAFDCIVVVGTAANITASIDDSLIFALQKDLDAVSASKVDKISGKGLSANDYTTTEKNKLAGITAGAGGAGSASDAVIGNRTISDTTAPAGDTGTITSLFGGLANMIKSITGKSSWRTAPVTTLEAAKVHADDAVRHLTAAERTAWNAKETTAGAQTKADAAQAAAATDATTKANAAQAAAATDATAKANTVQANVTSHTANTTVHITAGERTAWNGKASTTAATTSAPGLMAAADKAKLDGVAAGANNYTHPAAHPPSIIVQDANNRFVTDAEKNTWNAKASTTTATASTAGLMSAADKTLLNNNTGFGTTSGIATAYTITLSPAPTALVAGLKFSFISHITSGANPTLNPNALGAKPIKKPNGNAATLALNGVYTVVYDGTAFQLQGEGGEYGTATAGDVLKGKTIGTENGVIPGKLSLSPPGIEWLVQEVTSPYRWYSVCYGNGMFVAVGENAVMKSRDGINWNITVSTYNFESVGYGNGMFVAVAKEGFNGQVLTSIDGINWTIQATHSSRLESVCYGNGLFVVVGDRVVMTSRDSFNWKSVIRPDDDWRHVCYGNGLFVAVGYDFYHPGKQVMTSNDGINWTLRNSVEGTYWYGVCYGNGLFVAVGYNGEMNGNQVMTSPDGINWTSRVSAEDNSWNSVCYASGLFVAVAAGSSSHVMTSPDGKDWTVRDVDYRQSWYSVCYGNGTLVAVSNLSYLNQVMTSTSNERISNYIVTMDKFKESISNTLIDVGSNFSTPNDSNNMLIDNIRSLPMVRAGAIWELQTTPTIGSWKSVCYGNGIFVIVNGAYNGSTTSVLSSTDGINWTESTMTQASWSSICHGKGLFVAVGRYNIATSPDGINWTVRNSPDSFWDSVCFGNGRFVAVGSSSDSDIYGATSTDGINWTVIDIPEADWSSVCYGNGIFVAVQNVGAGIIATSSNGINWATHTAPISSNSICYGNGLFVAPIAYNNHFIFTSIDGINWDKHELNISEAWDSVCYGSGLFVAVRRSFTNRVMTSQNGINWTERSSPGDGRWGSVCYGNNRFVAVADSGTSRVMISRRVD</sequence>
<comment type="caution">
    <text evidence="1">The sequence shown here is derived from an EMBL/GenBank/DDBJ whole genome shotgun (WGS) entry which is preliminary data.</text>
</comment>
<dbReference type="InterPro" id="IPR036278">
    <property type="entry name" value="Sialidase_sf"/>
</dbReference>
<reference evidence="1 2" key="1">
    <citation type="submission" date="2020-05" db="EMBL/GenBank/DDBJ databases">
        <title>Paenibacillus glebae, sp. nov., Paenibacillus humi sp. nov., Paenibacillus pedi sp. nov., Paenibacillus terrestris sp. nov. and Paenibacillus terricola sp. nov., isolated from a forest top soil sample.</title>
        <authorList>
            <person name="Qi S."/>
            <person name="Carlier A."/>
            <person name="Cnockaert M."/>
            <person name="Vandamme P."/>
        </authorList>
    </citation>
    <scope>NUCLEOTIDE SEQUENCE [LARGE SCALE GENOMIC DNA]</scope>
    <source>
        <strain evidence="1 2">LMG 29502</strain>
    </source>
</reference>
<evidence type="ECO:0000313" key="1">
    <source>
        <dbReference type="EMBL" id="NQX49463.1"/>
    </source>
</evidence>
<protein>
    <recommendedName>
        <fullName evidence="3">Tail fiber protein</fullName>
    </recommendedName>
</protein>
<evidence type="ECO:0000313" key="2">
    <source>
        <dbReference type="Proteomes" id="UP000711047"/>
    </source>
</evidence>
<organism evidence="1 2">
    <name type="scientific">Paenibacillus tritici</name>
    <dbReference type="NCBI Taxonomy" id="1873425"/>
    <lineage>
        <taxon>Bacteria</taxon>
        <taxon>Bacillati</taxon>
        <taxon>Bacillota</taxon>
        <taxon>Bacilli</taxon>
        <taxon>Bacillales</taxon>
        <taxon>Paenibacillaceae</taxon>
        <taxon>Paenibacillus</taxon>
    </lineage>
</organism>
<proteinExistence type="predicted"/>
<gene>
    <name evidence="1" type="ORF">HQN87_29525</name>
</gene>
<keyword evidence="2" id="KW-1185">Reference proteome</keyword>